<dbReference type="OrthoDB" id="8182977at2759"/>
<evidence type="ECO:0000313" key="3">
    <source>
        <dbReference type="Proteomes" id="UP001154078"/>
    </source>
</evidence>
<evidence type="ECO:0000313" key="2">
    <source>
        <dbReference type="EMBL" id="CAH0553008.1"/>
    </source>
</evidence>
<dbReference type="EMBL" id="OV121134">
    <property type="protein sequence ID" value="CAH0553008.1"/>
    <property type="molecule type" value="Genomic_DNA"/>
</dbReference>
<dbReference type="InterPro" id="IPR010562">
    <property type="entry name" value="Haemolymph_juvenile_hormone-bd"/>
</dbReference>
<gene>
    <name evidence="2" type="ORF">MELIAE_LOCUS5117</name>
</gene>
<keyword evidence="3" id="KW-1185">Reference proteome</keyword>
<dbReference type="PANTHER" id="PTHR11008">
    <property type="entry name" value="PROTEIN TAKEOUT-LIKE PROTEIN"/>
    <property type="match status" value="1"/>
</dbReference>
<feature type="signal peptide" evidence="1">
    <location>
        <begin position="1"/>
        <end position="17"/>
    </location>
</feature>
<proteinExistence type="predicted"/>
<sequence>MLKKYILIFYFMSAVFCKCQKPFKTCRVDDSECQRKEAEKTLAHFVIGNKGCKIPPIIPMVVPKVEIDGPGLSLKFNEMKVYGLERGKYKDIRINPKEKTIYVQVLIDNGSLIGPYHLKGNLGPIVIDGQDNANITAINVLFNWTATYEVKEKHGKQYGNIIDSNIVFDMDLVIFQFDNVVTGNDQLSQATNKALNADWRSVVVELAPGVGKIISSIFKLGLGNIMEYIPLDEIFTV</sequence>
<dbReference type="AlphaFoldDB" id="A0A9P0FFZ4"/>
<evidence type="ECO:0000256" key="1">
    <source>
        <dbReference type="SAM" id="SignalP"/>
    </source>
</evidence>
<dbReference type="InterPro" id="IPR038606">
    <property type="entry name" value="To_sf"/>
</dbReference>
<reference evidence="2" key="1">
    <citation type="submission" date="2021-12" db="EMBL/GenBank/DDBJ databases">
        <authorList>
            <person name="King R."/>
        </authorList>
    </citation>
    <scope>NUCLEOTIDE SEQUENCE</scope>
</reference>
<dbReference type="Gene3D" id="3.15.10.30">
    <property type="entry name" value="Haemolymph juvenile hormone binding protein"/>
    <property type="match status" value="1"/>
</dbReference>
<dbReference type="PANTHER" id="PTHR11008:SF32">
    <property type="entry name" value="CIRCADIAN CLOCK-CONTROLLED PROTEIN DAYWAKE-RELATED"/>
    <property type="match status" value="1"/>
</dbReference>
<keyword evidence="1" id="KW-0732">Signal</keyword>
<accession>A0A9P0FFZ4</accession>
<name>A0A9P0FFZ4_BRAAE</name>
<dbReference type="GO" id="GO:0005615">
    <property type="term" value="C:extracellular space"/>
    <property type="evidence" value="ECO:0007669"/>
    <property type="project" value="TreeGrafter"/>
</dbReference>
<dbReference type="Pfam" id="PF06585">
    <property type="entry name" value="JHBP"/>
    <property type="match status" value="1"/>
</dbReference>
<protein>
    <submittedName>
        <fullName evidence="2">Uncharacterized protein</fullName>
    </submittedName>
</protein>
<organism evidence="2 3">
    <name type="scientific">Brassicogethes aeneus</name>
    <name type="common">Rape pollen beetle</name>
    <name type="synonym">Meligethes aeneus</name>
    <dbReference type="NCBI Taxonomy" id="1431903"/>
    <lineage>
        <taxon>Eukaryota</taxon>
        <taxon>Metazoa</taxon>
        <taxon>Ecdysozoa</taxon>
        <taxon>Arthropoda</taxon>
        <taxon>Hexapoda</taxon>
        <taxon>Insecta</taxon>
        <taxon>Pterygota</taxon>
        <taxon>Neoptera</taxon>
        <taxon>Endopterygota</taxon>
        <taxon>Coleoptera</taxon>
        <taxon>Polyphaga</taxon>
        <taxon>Cucujiformia</taxon>
        <taxon>Nitidulidae</taxon>
        <taxon>Meligethinae</taxon>
        <taxon>Brassicogethes</taxon>
    </lineage>
</organism>
<dbReference type="Proteomes" id="UP001154078">
    <property type="component" value="Chromosome 3"/>
</dbReference>
<feature type="chain" id="PRO_5040514180" evidence="1">
    <location>
        <begin position="18"/>
        <end position="237"/>
    </location>
</feature>
<dbReference type="SMART" id="SM00700">
    <property type="entry name" value="JHBP"/>
    <property type="match status" value="1"/>
</dbReference>